<keyword evidence="10" id="KW-0963">Cytoplasm</keyword>
<feature type="domain" description="Glutamine amidotransferase" evidence="12">
    <location>
        <begin position="5"/>
        <end position="203"/>
    </location>
</feature>
<dbReference type="Gene3D" id="3.40.50.880">
    <property type="match status" value="1"/>
</dbReference>
<evidence type="ECO:0000256" key="7">
    <source>
        <dbReference type="ARBA" id="ARBA00023239"/>
    </source>
</evidence>
<feature type="active site" evidence="10 11">
    <location>
        <position position="191"/>
    </location>
</feature>
<gene>
    <name evidence="10" type="primary">hisH</name>
    <name evidence="13" type="ORF">GGR24_001673</name>
</gene>
<dbReference type="InterPro" id="IPR017926">
    <property type="entry name" value="GATASE"/>
</dbReference>
<comment type="pathway">
    <text evidence="1 10">Amino-acid biosynthesis; L-histidine biosynthesis; L-histidine from 5-phospho-alpha-D-ribose 1-diphosphate: step 5/9.</text>
</comment>
<keyword evidence="4 10" id="KW-0378">Hydrolase</keyword>
<evidence type="ECO:0000256" key="11">
    <source>
        <dbReference type="PIRSR" id="PIRSR000495-1"/>
    </source>
</evidence>
<accession>A0A7W6D1M7</accession>
<dbReference type="GO" id="GO:0000107">
    <property type="term" value="F:imidazoleglycerol-phosphate synthase activity"/>
    <property type="evidence" value="ECO:0007669"/>
    <property type="project" value="UniProtKB-UniRule"/>
</dbReference>
<evidence type="ECO:0000256" key="2">
    <source>
        <dbReference type="ARBA" id="ARBA00011152"/>
    </source>
</evidence>
<dbReference type="GO" id="GO:0016829">
    <property type="term" value="F:lyase activity"/>
    <property type="evidence" value="ECO:0007669"/>
    <property type="project" value="UniProtKB-KW"/>
</dbReference>
<evidence type="ECO:0000256" key="9">
    <source>
        <dbReference type="ARBA" id="ARBA00049534"/>
    </source>
</evidence>
<dbReference type="PANTHER" id="PTHR42701:SF1">
    <property type="entry name" value="IMIDAZOLE GLYCEROL PHOSPHATE SYNTHASE SUBUNIT HISH"/>
    <property type="match status" value="1"/>
</dbReference>
<dbReference type="RefSeq" id="WP_183394880.1">
    <property type="nucleotide sequence ID" value="NZ_JACIDR010000002.1"/>
</dbReference>
<protein>
    <recommendedName>
        <fullName evidence="10">Imidazole glycerol phosphate synthase subunit HisH</fullName>
        <ecNumber evidence="10">4.3.2.10</ecNumber>
    </recommendedName>
    <alternativeName>
        <fullName evidence="10">IGP synthase glutaminase subunit</fullName>
        <ecNumber evidence="10">3.5.1.2</ecNumber>
    </alternativeName>
    <alternativeName>
        <fullName evidence="10">IGP synthase subunit HisH</fullName>
    </alternativeName>
    <alternativeName>
        <fullName evidence="10">ImGP synthase subunit HisH</fullName>
        <shortName evidence="10">IGPS subunit HisH</shortName>
    </alternativeName>
</protein>
<keyword evidence="14" id="KW-1185">Reference proteome</keyword>
<keyword evidence="13" id="KW-0328">Glycosyltransferase</keyword>
<dbReference type="GO" id="GO:0004359">
    <property type="term" value="F:glutaminase activity"/>
    <property type="evidence" value="ECO:0007669"/>
    <property type="project" value="UniProtKB-EC"/>
</dbReference>
<keyword evidence="6 10" id="KW-0368">Histidine biosynthesis</keyword>
<dbReference type="EC" id="3.5.1.2" evidence="10"/>
<proteinExistence type="inferred from homology"/>
<reference evidence="13 14" key="1">
    <citation type="submission" date="2020-08" db="EMBL/GenBank/DDBJ databases">
        <title>Genomic Encyclopedia of Type Strains, Phase IV (KMG-IV): sequencing the most valuable type-strain genomes for metagenomic binning, comparative biology and taxonomic classification.</title>
        <authorList>
            <person name="Goeker M."/>
        </authorList>
    </citation>
    <scope>NUCLEOTIDE SEQUENCE [LARGE SCALE GENOMIC DNA]</scope>
    <source>
        <strain evidence="13 14">DSM 25481</strain>
    </source>
</reference>
<evidence type="ECO:0000256" key="5">
    <source>
        <dbReference type="ARBA" id="ARBA00022962"/>
    </source>
</evidence>
<feature type="active site" evidence="10 11">
    <location>
        <position position="193"/>
    </location>
</feature>
<dbReference type="UniPathway" id="UPA00031">
    <property type="reaction ID" value="UER00010"/>
</dbReference>
<dbReference type="PROSITE" id="PS51273">
    <property type="entry name" value="GATASE_TYPE_1"/>
    <property type="match status" value="1"/>
</dbReference>
<dbReference type="HAMAP" id="MF_00278">
    <property type="entry name" value="HisH"/>
    <property type="match status" value="1"/>
</dbReference>
<dbReference type="Proteomes" id="UP000528964">
    <property type="component" value="Unassembled WGS sequence"/>
</dbReference>
<keyword evidence="3 10" id="KW-0028">Amino-acid biosynthesis</keyword>
<dbReference type="EMBL" id="JACIDR010000002">
    <property type="protein sequence ID" value="MBB3973016.1"/>
    <property type="molecule type" value="Genomic_DNA"/>
</dbReference>
<dbReference type="AlphaFoldDB" id="A0A7W6D1M7"/>
<evidence type="ECO:0000256" key="1">
    <source>
        <dbReference type="ARBA" id="ARBA00005091"/>
    </source>
</evidence>
<evidence type="ECO:0000259" key="12">
    <source>
        <dbReference type="Pfam" id="PF00117"/>
    </source>
</evidence>
<evidence type="ECO:0000313" key="14">
    <source>
        <dbReference type="Proteomes" id="UP000528964"/>
    </source>
</evidence>
<dbReference type="InterPro" id="IPR010139">
    <property type="entry name" value="Imidazole-glycPsynth_HisH"/>
</dbReference>
<dbReference type="PIRSF" id="PIRSF000495">
    <property type="entry name" value="Amidotransf_hisH"/>
    <property type="match status" value="1"/>
</dbReference>
<dbReference type="EC" id="4.3.2.10" evidence="10"/>
<sequence length="211" mass="22596">MTTAIVDYGAGNLRSVEKALERAGARDIRITSDPEAIAGADRIVLPGDGAFPDCRAALGDVSGLGDALHEAVKVRGRPFLGICIGMQMLATEGEEYRPTPGLGWIPGRVMRIEPGEADLKVPHMGWNTLEARRPHPLLDGLALGPQGLHAYFLHAYHLVPDDPADVVATASYGGPVTALVARDNVAGVQFHPEKSQRLGLALLEAFLRWRP</sequence>
<dbReference type="NCBIfam" id="TIGR01855">
    <property type="entry name" value="IMP_synth_hisH"/>
    <property type="match status" value="1"/>
</dbReference>
<name>A0A7W6D1M7_9HYPH</name>
<keyword evidence="7 10" id="KW-0456">Lyase</keyword>
<dbReference type="Pfam" id="PF00117">
    <property type="entry name" value="GATase"/>
    <property type="match status" value="1"/>
</dbReference>
<comment type="subunit">
    <text evidence="2 10">Heterodimer of HisH and HisF.</text>
</comment>
<dbReference type="SUPFAM" id="SSF52317">
    <property type="entry name" value="Class I glutamine amidotransferase-like"/>
    <property type="match status" value="1"/>
</dbReference>
<dbReference type="InterPro" id="IPR029062">
    <property type="entry name" value="Class_I_gatase-like"/>
</dbReference>
<comment type="catalytic activity">
    <reaction evidence="8 10">
        <text>5-[(5-phospho-1-deoxy-D-ribulos-1-ylimino)methylamino]-1-(5-phospho-beta-D-ribosyl)imidazole-4-carboxamide + L-glutamine = D-erythro-1-(imidazol-4-yl)glycerol 3-phosphate + 5-amino-1-(5-phospho-beta-D-ribosyl)imidazole-4-carboxamide + L-glutamate + H(+)</text>
        <dbReference type="Rhea" id="RHEA:24793"/>
        <dbReference type="ChEBI" id="CHEBI:15378"/>
        <dbReference type="ChEBI" id="CHEBI:29985"/>
        <dbReference type="ChEBI" id="CHEBI:58278"/>
        <dbReference type="ChEBI" id="CHEBI:58359"/>
        <dbReference type="ChEBI" id="CHEBI:58475"/>
        <dbReference type="ChEBI" id="CHEBI:58525"/>
        <dbReference type="EC" id="4.3.2.10"/>
    </reaction>
</comment>
<evidence type="ECO:0000256" key="4">
    <source>
        <dbReference type="ARBA" id="ARBA00022801"/>
    </source>
</evidence>
<comment type="caution">
    <text evidence="13">The sequence shown here is derived from an EMBL/GenBank/DDBJ whole genome shotgun (WGS) entry which is preliminary data.</text>
</comment>
<comment type="function">
    <text evidence="10">IGPS catalyzes the conversion of PRFAR and glutamine to IGP, AICAR and glutamate. The HisH subunit catalyzes the hydrolysis of glutamine to glutamate and ammonia as part of the synthesis of IGP and AICAR. The resulting ammonia molecule is channeled to the active site of HisF.</text>
</comment>
<dbReference type="GO" id="GO:0005737">
    <property type="term" value="C:cytoplasm"/>
    <property type="evidence" value="ECO:0007669"/>
    <property type="project" value="UniProtKB-SubCell"/>
</dbReference>
<evidence type="ECO:0000313" key="13">
    <source>
        <dbReference type="EMBL" id="MBB3973016.1"/>
    </source>
</evidence>
<feature type="active site" description="Nucleophile" evidence="10 11">
    <location>
        <position position="83"/>
    </location>
</feature>
<dbReference type="GO" id="GO:0000105">
    <property type="term" value="P:L-histidine biosynthetic process"/>
    <property type="evidence" value="ECO:0007669"/>
    <property type="project" value="UniProtKB-UniRule"/>
</dbReference>
<keyword evidence="5 10" id="KW-0315">Glutamine amidotransferase</keyword>
<keyword evidence="13" id="KW-0808">Transferase</keyword>
<dbReference type="PANTHER" id="PTHR42701">
    <property type="entry name" value="IMIDAZOLE GLYCEROL PHOSPHATE SYNTHASE SUBUNIT HISH"/>
    <property type="match status" value="1"/>
</dbReference>
<evidence type="ECO:0000256" key="3">
    <source>
        <dbReference type="ARBA" id="ARBA00022605"/>
    </source>
</evidence>
<comment type="catalytic activity">
    <reaction evidence="9 10">
        <text>L-glutamine + H2O = L-glutamate + NH4(+)</text>
        <dbReference type="Rhea" id="RHEA:15889"/>
        <dbReference type="ChEBI" id="CHEBI:15377"/>
        <dbReference type="ChEBI" id="CHEBI:28938"/>
        <dbReference type="ChEBI" id="CHEBI:29985"/>
        <dbReference type="ChEBI" id="CHEBI:58359"/>
        <dbReference type="EC" id="3.5.1.2"/>
    </reaction>
</comment>
<dbReference type="CDD" id="cd01748">
    <property type="entry name" value="GATase1_IGP_Synthase"/>
    <property type="match status" value="1"/>
</dbReference>
<evidence type="ECO:0000256" key="6">
    <source>
        <dbReference type="ARBA" id="ARBA00023102"/>
    </source>
</evidence>
<organism evidence="13 14">
    <name type="scientific">Hansschlegelia beijingensis</name>
    <dbReference type="NCBI Taxonomy" id="1133344"/>
    <lineage>
        <taxon>Bacteria</taxon>
        <taxon>Pseudomonadati</taxon>
        <taxon>Pseudomonadota</taxon>
        <taxon>Alphaproteobacteria</taxon>
        <taxon>Hyphomicrobiales</taxon>
        <taxon>Methylopilaceae</taxon>
        <taxon>Hansschlegelia</taxon>
    </lineage>
</organism>
<evidence type="ECO:0000256" key="8">
    <source>
        <dbReference type="ARBA" id="ARBA00047838"/>
    </source>
</evidence>
<evidence type="ECO:0000256" key="10">
    <source>
        <dbReference type="HAMAP-Rule" id="MF_00278"/>
    </source>
</evidence>
<comment type="subcellular location">
    <subcellularLocation>
        <location evidence="10">Cytoplasm</location>
    </subcellularLocation>
</comment>